<evidence type="ECO:0000259" key="1">
    <source>
        <dbReference type="PROSITE" id="PS50994"/>
    </source>
</evidence>
<evidence type="ECO:0000313" key="2">
    <source>
        <dbReference type="EMBL" id="CAF3462262.1"/>
    </source>
</evidence>
<dbReference type="InterPro" id="IPR036397">
    <property type="entry name" value="RNaseH_sf"/>
</dbReference>
<name>A0A821WKL2_9BILA</name>
<accession>A0A821WKL2</accession>
<dbReference type="SUPFAM" id="SSF53098">
    <property type="entry name" value="Ribonuclease H-like"/>
    <property type="match status" value="1"/>
</dbReference>
<evidence type="ECO:0000313" key="3">
    <source>
        <dbReference type="EMBL" id="CAF4926689.1"/>
    </source>
</evidence>
<dbReference type="InterPro" id="IPR012337">
    <property type="entry name" value="RNaseH-like_sf"/>
</dbReference>
<dbReference type="GO" id="GO:0003676">
    <property type="term" value="F:nucleic acid binding"/>
    <property type="evidence" value="ECO:0007669"/>
    <property type="project" value="InterPro"/>
</dbReference>
<feature type="domain" description="Integrase catalytic" evidence="1">
    <location>
        <begin position="54"/>
        <end position="218"/>
    </location>
</feature>
<dbReference type="PROSITE" id="PS50994">
    <property type="entry name" value="INTEGRASE"/>
    <property type="match status" value="1"/>
</dbReference>
<protein>
    <recommendedName>
        <fullName evidence="1">Integrase catalytic domain-containing protein</fullName>
    </recommendedName>
</protein>
<dbReference type="InterPro" id="IPR001584">
    <property type="entry name" value="Integrase_cat-core"/>
</dbReference>
<dbReference type="PANTHER" id="PTHR46585">
    <property type="entry name" value="INTEGRASE CORE DOMAIN CONTAINING PROTEIN"/>
    <property type="match status" value="1"/>
</dbReference>
<dbReference type="Pfam" id="PF00665">
    <property type="entry name" value="rve"/>
    <property type="match status" value="1"/>
</dbReference>
<dbReference type="EMBL" id="CAJOBS010008056">
    <property type="protein sequence ID" value="CAF4926689.1"/>
    <property type="molecule type" value="Genomic_DNA"/>
</dbReference>
<dbReference type="Gene3D" id="3.30.420.10">
    <property type="entry name" value="Ribonuclease H-like superfamily/Ribonuclease H"/>
    <property type="match status" value="1"/>
</dbReference>
<proteinExistence type="predicted"/>
<organism evidence="3 4">
    <name type="scientific">Rotaria socialis</name>
    <dbReference type="NCBI Taxonomy" id="392032"/>
    <lineage>
        <taxon>Eukaryota</taxon>
        <taxon>Metazoa</taxon>
        <taxon>Spiralia</taxon>
        <taxon>Gnathifera</taxon>
        <taxon>Rotifera</taxon>
        <taxon>Eurotatoria</taxon>
        <taxon>Bdelloidea</taxon>
        <taxon>Philodinida</taxon>
        <taxon>Philodinidae</taxon>
        <taxon>Rotaria</taxon>
    </lineage>
</organism>
<dbReference type="Proteomes" id="UP000663865">
    <property type="component" value="Unassembled WGS sequence"/>
</dbReference>
<dbReference type="PANTHER" id="PTHR46585:SF1">
    <property type="entry name" value="CHROMO DOMAIN-CONTAINING PROTEIN"/>
    <property type="match status" value="1"/>
</dbReference>
<gene>
    <name evidence="2" type="ORF">KIK155_LOCUS13187</name>
    <name evidence="3" type="ORF">TOA249_LOCUS32485</name>
</gene>
<evidence type="ECO:0000313" key="4">
    <source>
        <dbReference type="Proteomes" id="UP000663838"/>
    </source>
</evidence>
<reference evidence="3" key="1">
    <citation type="submission" date="2021-02" db="EMBL/GenBank/DDBJ databases">
        <authorList>
            <person name="Nowell W R."/>
        </authorList>
    </citation>
    <scope>NUCLEOTIDE SEQUENCE</scope>
</reference>
<sequence>MNELRELYYNPKTGLISAYRLYVKLNKTIPLKIIEAFITQQESYQIKKHVKSHQGYKPITVYSSNDQWQIDLIDFSKYSRWNSGFKFLLCVVDVFSRKGIVAALKSKSETTQAMKNILSIQKPILIQSDNGTEFLNKQFQGLLKSANVRHIAVDIENHRRQGIVERFNKTIENLISRYQESRNTNRYIEILDDLVYNYNHSYHRAINETPEKKYNLNNNSGFIKTFESNNQINIGDRVRILKEKLTFQKGYVPIFSKTIYIVQSGDGYTFKLQTEEGIKLQRSYKIYELQKLTSSVKYQHDVSIREKPLTNKQKKNKREIAELEEHTLQPSHKKRKVFTGNYFVIIDRTMNMKLEIIYYKAYLKYIRNWNHHSPAEQEQLRAWYKTYYNANK</sequence>
<comment type="caution">
    <text evidence="3">The sequence shown here is derived from an EMBL/GenBank/DDBJ whole genome shotgun (WGS) entry which is preliminary data.</text>
</comment>
<dbReference type="GO" id="GO:0015074">
    <property type="term" value="P:DNA integration"/>
    <property type="evidence" value="ECO:0007669"/>
    <property type="project" value="InterPro"/>
</dbReference>
<dbReference type="Proteomes" id="UP000663838">
    <property type="component" value="Unassembled WGS sequence"/>
</dbReference>
<dbReference type="AlphaFoldDB" id="A0A821WKL2"/>
<dbReference type="EMBL" id="CAJNYV010002192">
    <property type="protein sequence ID" value="CAF3462262.1"/>
    <property type="molecule type" value="Genomic_DNA"/>
</dbReference>